<dbReference type="Proteomes" id="UP000468928">
    <property type="component" value="Unassembled WGS sequence"/>
</dbReference>
<dbReference type="Gene3D" id="3.20.20.80">
    <property type="entry name" value="Glycosidases"/>
    <property type="match status" value="1"/>
</dbReference>
<proteinExistence type="predicted"/>
<reference evidence="1 2" key="1">
    <citation type="submission" date="2020-01" db="EMBL/GenBank/DDBJ databases">
        <title>Genetics and antimicrobial susceptibilities of Nocardia species isolated from the soil; a comparison with species isolated from humans.</title>
        <authorList>
            <person name="Carrasco G."/>
            <person name="Monzon S."/>
            <person name="Sansegundo M."/>
            <person name="Garcia E."/>
            <person name="Garrido N."/>
            <person name="Medina M.J."/>
            <person name="Villalon P."/>
            <person name="Ramirez-Arocha A.C."/>
            <person name="Jimenez P."/>
            <person name="Cuesta I."/>
            <person name="Valdezate S."/>
        </authorList>
    </citation>
    <scope>NUCLEOTIDE SEQUENCE [LARGE SCALE GENOMIC DNA]</scope>
    <source>
        <strain evidence="1 2">CNM20110639</strain>
    </source>
</reference>
<dbReference type="GO" id="GO:0004553">
    <property type="term" value="F:hydrolase activity, hydrolyzing O-glycosyl compounds"/>
    <property type="evidence" value="ECO:0007669"/>
    <property type="project" value="TreeGrafter"/>
</dbReference>
<dbReference type="SUPFAM" id="SSF51445">
    <property type="entry name" value="(Trans)glycosidases"/>
    <property type="match status" value="1"/>
</dbReference>
<dbReference type="AlphaFoldDB" id="A0A6P1DBN9"/>
<dbReference type="PANTHER" id="PTHR12631">
    <property type="entry name" value="ALPHA-L-IDURONIDASE"/>
    <property type="match status" value="1"/>
</dbReference>
<sequence length="498" mass="55063">MNGRSLATALLPDIRLGVVRGTTYGLFGAPGEFVPQARALGARIVRVNIYWAQVEPEPGQFVWDAVDALLDQLDERDEAWVTVCCSSRWATQRRTGWLPAAPAVDIDRYRRFVGELASRRPGAVRFWQCEIEPCLPLFWAGTAEEYLAQLRVFHEAVRRADPDALVVLGAAVPGAMLGDGQAGASTWTRFMGQVLREAAAHFDVFDVHPYGDPYMVPSLVQTCRAQMAAHGYDKPVVVGENGGPLPPEFPANMPFLADVLVANQLQFLGEVTMPDTLESLDAAEDAAVAALYDRMNTLPSTLQMFMIGCSAELDDTRHRLACEDLVIRTVLALSADVRRNLYYRLAPEPQLNRDSRVAPALMFGKLELMDCDGDAIGPRHPAADTFELMARHLDGVERVDRIPIADRPDLYLFDILRVHRPALLIAWERRGALSGDQPPAELTCGWSHSSAHAVDMFGADVPTVTDHATLRFPVSPTPTFIEAPRWPTPMDSDIRQRT</sequence>
<accession>A0A6P1DBN9</accession>
<comment type="caution">
    <text evidence="1">The sequence shown here is derived from an EMBL/GenBank/DDBJ whole genome shotgun (WGS) entry which is preliminary data.</text>
</comment>
<dbReference type="EMBL" id="JAAGUZ010000131">
    <property type="protein sequence ID" value="NEW48175.1"/>
    <property type="molecule type" value="Genomic_DNA"/>
</dbReference>
<protein>
    <submittedName>
        <fullName evidence="1">Uncharacterized protein</fullName>
    </submittedName>
</protein>
<organism evidence="1 2">
    <name type="scientific">Nocardia cyriacigeorgica</name>
    <dbReference type="NCBI Taxonomy" id="135487"/>
    <lineage>
        <taxon>Bacteria</taxon>
        <taxon>Bacillati</taxon>
        <taxon>Actinomycetota</taxon>
        <taxon>Actinomycetes</taxon>
        <taxon>Mycobacteriales</taxon>
        <taxon>Nocardiaceae</taxon>
        <taxon>Nocardia</taxon>
    </lineage>
</organism>
<evidence type="ECO:0000313" key="1">
    <source>
        <dbReference type="EMBL" id="NEW48175.1"/>
    </source>
</evidence>
<evidence type="ECO:0000313" key="2">
    <source>
        <dbReference type="Proteomes" id="UP000468928"/>
    </source>
</evidence>
<dbReference type="InterPro" id="IPR017853">
    <property type="entry name" value="GH"/>
</dbReference>
<name>A0A6P1DBN9_9NOCA</name>
<dbReference type="RefSeq" id="WP_163830341.1">
    <property type="nucleotide sequence ID" value="NZ_JAAGUZ010000131.1"/>
</dbReference>
<dbReference type="PANTHER" id="PTHR12631:SF10">
    <property type="entry name" value="BETA-XYLOSIDASE-LIKE PROTEIN-RELATED"/>
    <property type="match status" value="1"/>
</dbReference>
<dbReference type="InterPro" id="IPR051923">
    <property type="entry name" value="Glycosyl_Hydrolase_39"/>
</dbReference>
<gene>
    <name evidence="1" type="ORF">GV789_27680</name>
</gene>